<dbReference type="NCBIfam" id="NF002777">
    <property type="entry name" value="PRK02886.1"/>
    <property type="match status" value="1"/>
</dbReference>
<name>A0A285D0K8_9BACI</name>
<proteinExistence type="inferred from homology"/>
<comment type="subcellular location">
    <subcellularLocation>
        <location evidence="2">Cytoplasm</location>
    </subcellularLocation>
</comment>
<evidence type="ECO:0000256" key="2">
    <source>
        <dbReference type="HAMAP-Rule" id="MF_01126"/>
    </source>
</evidence>
<evidence type="ECO:0000256" key="1">
    <source>
        <dbReference type="ARBA" id="ARBA00022490"/>
    </source>
</evidence>
<dbReference type="PIRSF" id="PIRSF031653">
    <property type="entry name" value="UCP031653"/>
    <property type="match status" value="1"/>
</dbReference>
<keyword evidence="1 2" id="KW-0963">Cytoplasm</keyword>
<dbReference type="GO" id="GO:0005737">
    <property type="term" value="C:cytoplasm"/>
    <property type="evidence" value="ECO:0007669"/>
    <property type="project" value="UniProtKB-SubCell"/>
</dbReference>
<dbReference type="AlphaFoldDB" id="A0A285D0K8"/>
<dbReference type="Pfam" id="PF09902">
    <property type="entry name" value="DUF2129"/>
    <property type="match status" value="1"/>
</dbReference>
<accession>A0A285D0K8</accession>
<reference evidence="3 4" key="1">
    <citation type="submission" date="2017-08" db="EMBL/GenBank/DDBJ databases">
        <authorList>
            <person name="de Groot N.N."/>
        </authorList>
    </citation>
    <scope>NUCLEOTIDE SEQUENCE [LARGE SCALE GENOMIC DNA]</scope>
    <source>
        <strain evidence="3 4">JC228</strain>
    </source>
</reference>
<dbReference type="EMBL" id="OAOP01000007">
    <property type="protein sequence ID" value="SNX73344.1"/>
    <property type="molecule type" value="Genomic_DNA"/>
</dbReference>
<dbReference type="Proteomes" id="UP000219546">
    <property type="component" value="Unassembled WGS sequence"/>
</dbReference>
<comment type="similarity">
    <text evidence="2">Belongs to the UPF0298 family.</text>
</comment>
<organism evidence="3 4">
    <name type="scientific">Bacillus oleivorans</name>
    <dbReference type="NCBI Taxonomy" id="1448271"/>
    <lineage>
        <taxon>Bacteria</taxon>
        <taxon>Bacillati</taxon>
        <taxon>Bacillota</taxon>
        <taxon>Bacilli</taxon>
        <taxon>Bacillales</taxon>
        <taxon>Bacillaceae</taxon>
        <taxon>Bacillus</taxon>
    </lineage>
</organism>
<evidence type="ECO:0000313" key="3">
    <source>
        <dbReference type="EMBL" id="SNX73344.1"/>
    </source>
</evidence>
<gene>
    <name evidence="3" type="ORF">SAMN05877753_10733</name>
</gene>
<evidence type="ECO:0000313" key="4">
    <source>
        <dbReference type="Proteomes" id="UP000219546"/>
    </source>
</evidence>
<dbReference type="OrthoDB" id="2990788at2"/>
<dbReference type="InterPro" id="IPR016979">
    <property type="entry name" value="DUF2129"/>
</dbReference>
<dbReference type="HAMAP" id="MF_01126">
    <property type="entry name" value="UPF0298"/>
    <property type="match status" value="1"/>
</dbReference>
<dbReference type="RefSeq" id="WP_097159461.1">
    <property type="nucleotide sequence ID" value="NZ_JBEPMQ010000007.1"/>
</dbReference>
<protein>
    <recommendedName>
        <fullName evidence="2">UPF0298 protein SAMN05877753_10733</fullName>
    </recommendedName>
</protein>
<sequence>MIVDRQGFIVWLSSLKQAKQLRRLGNVHYISKRLKYAVLYCSMEESEWVENQLHAYPFVRKVELSYKSMIKTHYENKKPDKAKEYDYKIGF</sequence>
<keyword evidence="4" id="KW-1185">Reference proteome</keyword>